<protein>
    <submittedName>
        <fullName evidence="5">Uncharacterized protein</fullName>
    </submittedName>
</protein>
<dbReference type="GO" id="GO:0004497">
    <property type="term" value="F:monooxygenase activity"/>
    <property type="evidence" value="ECO:0007669"/>
    <property type="project" value="UniProtKB-KW"/>
</dbReference>
<reference evidence="5 6" key="1">
    <citation type="journal article" date="2021" name="Sci. Rep.">
        <title>The genome of the diatom Chaetoceros tenuissimus carries an ancient integrated fragment of an extant virus.</title>
        <authorList>
            <person name="Hongo Y."/>
            <person name="Kimura K."/>
            <person name="Takaki Y."/>
            <person name="Yoshida Y."/>
            <person name="Baba S."/>
            <person name="Kobayashi G."/>
            <person name="Nagasaki K."/>
            <person name="Hano T."/>
            <person name="Tomaru Y."/>
        </authorList>
    </citation>
    <scope>NUCLEOTIDE SEQUENCE [LARGE SCALE GENOMIC DNA]</scope>
    <source>
        <strain evidence="5 6">NIES-3715</strain>
    </source>
</reference>
<evidence type="ECO:0000313" key="5">
    <source>
        <dbReference type="EMBL" id="GFH44039.1"/>
    </source>
</evidence>
<keyword evidence="2" id="KW-0274">FAD</keyword>
<dbReference type="SUPFAM" id="SSF51905">
    <property type="entry name" value="FAD/NAD(P)-binding domain"/>
    <property type="match status" value="1"/>
</dbReference>
<gene>
    <name evidence="5" type="ORF">CTEN210_00513</name>
</gene>
<sequence>MDQEKGKILIIGASYAGLALGNILSRNEIPFLIIDNKTPPFTYITGGSKFNLPSLQKILQGLELQLSKNESSPSRETIITTLLQRIKCHIRYGEKVYSIEKCKDGYYIHHVEVTNAYKNSRNWKGERMQRSGPFATVIGADGVLSICRTCGIDDTYLIGDARWVNDRFYDLGFRRIDRGADLAMLDGIEFGNILVDCYEKSSTFQLNGIYKQKYCAYGLFQKSKRRKRVMQSLFVLLVSRILYLILWNDAGNSESNRR</sequence>
<evidence type="ECO:0000256" key="2">
    <source>
        <dbReference type="ARBA" id="ARBA00022827"/>
    </source>
</evidence>
<keyword evidence="1" id="KW-0285">Flavoprotein</keyword>
<name>A0AAD3CFN8_9STRA</name>
<dbReference type="Proteomes" id="UP001054902">
    <property type="component" value="Unassembled WGS sequence"/>
</dbReference>
<evidence type="ECO:0000313" key="6">
    <source>
        <dbReference type="Proteomes" id="UP001054902"/>
    </source>
</evidence>
<accession>A0AAD3CFN8</accession>
<dbReference type="EMBL" id="BLLK01000019">
    <property type="protein sequence ID" value="GFH44039.1"/>
    <property type="molecule type" value="Genomic_DNA"/>
</dbReference>
<evidence type="ECO:0000256" key="4">
    <source>
        <dbReference type="ARBA" id="ARBA00023033"/>
    </source>
</evidence>
<dbReference type="InterPro" id="IPR036188">
    <property type="entry name" value="FAD/NAD-bd_sf"/>
</dbReference>
<evidence type="ECO:0000256" key="3">
    <source>
        <dbReference type="ARBA" id="ARBA00023002"/>
    </source>
</evidence>
<comment type="caution">
    <text evidence="5">The sequence shown here is derived from an EMBL/GenBank/DDBJ whole genome shotgun (WGS) entry which is preliminary data.</text>
</comment>
<keyword evidence="4" id="KW-0503">Monooxygenase</keyword>
<dbReference type="PANTHER" id="PTHR46972:SF1">
    <property type="entry name" value="FAD DEPENDENT OXIDOREDUCTASE DOMAIN-CONTAINING PROTEIN"/>
    <property type="match status" value="1"/>
</dbReference>
<proteinExistence type="predicted"/>
<dbReference type="AlphaFoldDB" id="A0AAD3CFN8"/>
<keyword evidence="6" id="KW-1185">Reference proteome</keyword>
<keyword evidence="3" id="KW-0560">Oxidoreductase</keyword>
<organism evidence="5 6">
    <name type="scientific">Chaetoceros tenuissimus</name>
    <dbReference type="NCBI Taxonomy" id="426638"/>
    <lineage>
        <taxon>Eukaryota</taxon>
        <taxon>Sar</taxon>
        <taxon>Stramenopiles</taxon>
        <taxon>Ochrophyta</taxon>
        <taxon>Bacillariophyta</taxon>
        <taxon>Coscinodiscophyceae</taxon>
        <taxon>Chaetocerotophycidae</taxon>
        <taxon>Chaetocerotales</taxon>
        <taxon>Chaetocerotaceae</taxon>
        <taxon>Chaetoceros</taxon>
    </lineage>
</organism>
<dbReference type="Gene3D" id="3.50.50.60">
    <property type="entry name" value="FAD/NAD(P)-binding domain"/>
    <property type="match status" value="1"/>
</dbReference>
<dbReference type="PANTHER" id="PTHR46972">
    <property type="entry name" value="MONOOXYGENASE ASQM-RELATED"/>
    <property type="match status" value="1"/>
</dbReference>
<evidence type="ECO:0000256" key="1">
    <source>
        <dbReference type="ARBA" id="ARBA00022630"/>
    </source>
</evidence>